<accession>A0A7J7U2C6</accession>
<evidence type="ECO:0000313" key="2">
    <source>
        <dbReference type="Proteomes" id="UP000585614"/>
    </source>
</evidence>
<gene>
    <name evidence="1" type="ORF">mRhiFer1_014270</name>
</gene>
<name>A0A7J7U2C6_RHIFE</name>
<organism evidence="1 2">
    <name type="scientific">Rhinolophus ferrumequinum</name>
    <name type="common">Greater horseshoe bat</name>
    <dbReference type="NCBI Taxonomy" id="59479"/>
    <lineage>
        <taxon>Eukaryota</taxon>
        <taxon>Metazoa</taxon>
        <taxon>Chordata</taxon>
        <taxon>Craniata</taxon>
        <taxon>Vertebrata</taxon>
        <taxon>Euteleostomi</taxon>
        <taxon>Mammalia</taxon>
        <taxon>Eutheria</taxon>
        <taxon>Laurasiatheria</taxon>
        <taxon>Chiroptera</taxon>
        <taxon>Yinpterochiroptera</taxon>
        <taxon>Rhinolophoidea</taxon>
        <taxon>Rhinolophidae</taxon>
        <taxon>Rhinolophinae</taxon>
        <taxon>Rhinolophus</taxon>
    </lineage>
</organism>
<dbReference type="AlphaFoldDB" id="A0A7J7U2C6"/>
<protein>
    <submittedName>
        <fullName evidence="1">Required for excision 1-B domain containing</fullName>
    </submittedName>
</protein>
<proteinExistence type="predicted"/>
<dbReference type="Proteomes" id="UP000585614">
    <property type="component" value="Unassembled WGS sequence"/>
</dbReference>
<reference evidence="1 2" key="1">
    <citation type="journal article" date="2020" name="Nature">
        <title>Six reference-quality genomes reveal evolution of bat adaptations.</title>
        <authorList>
            <person name="Jebb D."/>
            <person name="Huang Z."/>
            <person name="Pippel M."/>
            <person name="Hughes G.M."/>
            <person name="Lavrichenko K."/>
            <person name="Devanna P."/>
            <person name="Winkler S."/>
            <person name="Jermiin L.S."/>
            <person name="Skirmuntt E.C."/>
            <person name="Katzourakis A."/>
            <person name="Burkitt-Gray L."/>
            <person name="Ray D.A."/>
            <person name="Sullivan K.A.M."/>
            <person name="Roscito J.G."/>
            <person name="Kirilenko B.M."/>
            <person name="Davalos L.M."/>
            <person name="Corthals A.P."/>
            <person name="Power M.L."/>
            <person name="Jones G."/>
            <person name="Ransome R.D."/>
            <person name="Dechmann D.K.N."/>
            <person name="Locatelli A.G."/>
            <person name="Puechmaille S.J."/>
            <person name="Fedrigo O."/>
            <person name="Jarvis E.D."/>
            <person name="Hiller M."/>
            <person name="Vernes S.C."/>
            <person name="Myers E.W."/>
            <person name="Teeling E.C."/>
        </authorList>
    </citation>
    <scope>NUCLEOTIDE SEQUENCE [LARGE SCALE GENOMIC DNA]</scope>
    <source>
        <strain evidence="1">MRhiFer1</strain>
        <tissue evidence="1">Lung</tissue>
    </source>
</reference>
<evidence type="ECO:0000313" key="1">
    <source>
        <dbReference type="EMBL" id="KAF6307049.1"/>
    </source>
</evidence>
<dbReference type="EMBL" id="JACAGC010000017">
    <property type="protein sequence ID" value="KAF6307049.1"/>
    <property type="molecule type" value="Genomic_DNA"/>
</dbReference>
<comment type="caution">
    <text evidence="1">The sequence shown here is derived from an EMBL/GenBank/DDBJ whole genome shotgun (WGS) entry which is preliminary data.</text>
</comment>
<sequence>MGAPELTGQENTLQTHQLKMKVIKTMEAISEVLQDLRFDAEFVE</sequence>